<evidence type="ECO:0000256" key="3">
    <source>
        <dbReference type="ARBA" id="ARBA00023163"/>
    </source>
</evidence>
<proteinExistence type="predicted"/>
<dbReference type="InterPro" id="IPR036388">
    <property type="entry name" value="WH-like_DNA-bd_sf"/>
</dbReference>
<dbReference type="SMART" id="SM00895">
    <property type="entry name" value="FCD"/>
    <property type="match status" value="1"/>
</dbReference>
<dbReference type="InterPro" id="IPR036390">
    <property type="entry name" value="WH_DNA-bd_sf"/>
</dbReference>
<keyword evidence="2" id="KW-0238">DNA-binding</keyword>
<keyword evidence="3" id="KW-0804">Transcription</keyword>
<evidence type="ECO:0000256" key="1">
    <source>
        <dbReference type="ARBA" id="ARBA00023015"/>
    </source>
</evidence>
<dbReference type="InterPro" id="IPR011711">
    <property type="entry name" value="GntR_C"/>
</dbReference>
<dbReference type="Pfam" id="PF07729">
    <property type="entry name" value="FCD"/>
    <property type="match status" value="1"/>
</dbReference>
<accession>A0A926ECU2</accession>
<dbReference type="CDD" id="cd07377">
    <property type="entry name" value="WHTH_GntR"/>
    <property type="match status" value="1"/>
</dbReference>
<comment type="caution">
    <text evidence="5">The sequence shown here is derived from an EMBL/GenBank/DDBJ whole genome shotgun (WGS) entry which is preliminary data.</text>
</comment>
<evidence type="ECO:0000313" key="6">
    <source>
        <dbReference type="Proteomes" id="UP000660861"/>
    </source>
</evidence>
<dbReference type="GO" id="GO:0003700">
    <property type="term" value="F:DNA-binding transcription factor activity"/>
    <property type="evidence" value="ECO:0007669"/>
    <property type="project" value="InterPro"/>
</dbReference>
<dbReference type="SMART" id="SM00345">
    <property type="entry name" value="HTH_GNTR"/>
    <property type="match status" value="1"/>
</dbReference>
<sequence length="209" mass="24574">MQDKKSLKDQIYTSLFQDIIGGVYKPGDILREKTLVEKYNVSKSPVREALIELCNEHVLRSIPRYGYEVVSLTDQDVRNILEFRQMLECACLDRYWGTFTPEQIKKLEVVAHSFPENCELSALLQWENNSAFHLALVSCCNNRYIYDMLKTAITTLTRAFAQFYWDRWRKTNFVLENTQHKMIVEYIKNGDKEKAIACLYNDMNEFGLK</sequence>
<dbReference type="PANTHER" id="PTHR43537">
    <property type="entry name" value="TRANSCRIPTIONAL REGULATOR, GNTR FAMILY"/>
    <property type="match status" value="1"/>
</dbReference>
<dbReference type="RefSeq" id="WP_262397812.1">
    <property type="nucleotide sequence ID" value="NZ_JACRTC010000005.1"/>
</dbReference>
<dbReference type="PANTHER" id="PTHR43537:SF24">
    <property type="entry name" value="GLUCONATE OPERON TRANSCRIPTIONAL REPRESSOR"/>
    <property type="match status" value="1"/>
</dbReference>
<dbReference type="InterPro" id="IPR008920">
    <property type="entry name" value="TF_FadR/GntR_C"/>
</dbReference>
<dbReference type="PROSITE" id="PS50949">
    <property type="entry name" value="HTH_GNTR"/>
    <property type="match status" value="1"/>
</dbReference>
<keyword evidence="6" id="KW-1185">Reference proteome</keyword>
<dbReference type="Proteomes" id="UP000660861">
    <property type="component" value="Unassembled WGS sequence"/>
</dbReference>
<dbReference type="EMBL" id="JACRTC010000005">
    <property type="protein sequence ID" value="MBC8570715.1"/>
    <property type="molecule type" value="Genomic_DNA"/>
</dbReference>
<dbReference type="SUPFAM" id="SSF46785">
    <property type="entry name" value="Winged helix' DNA-binding domain"/>
    <property type="match status" value="1"/>
</dbReference>
<protein>
    <submittedName>
        <fullName evidence="5">GntR family transcriptional regulator</fullName>
    </submittedName>
</protein>
<keyword evidence="1" id="KW-0805">Transcription regulation</keyword>
<reference evidence="5" key="1">
    <citation type="submission" date="2020-08" db="EMBL/GenBank/DDBJ databases">
        <title>Genome public.</title>
        <authorList>
            <person name="Liu C."/>
            <person name="Sun Q."/>
        </authorList>
    </citation>
    <scope>NUCLEOTIDE SEQUENCE</scope>
    <source>
        <strain evidence="5">NSJ-54</strain>
    </source>
</reference>
<evidence type="ECO:0000313" key="5">
    <source>
        <dbReference type="EMBL" id="MBC8570715.1"/>
    </source>
</evidence>
<dbReference type="SUPFAM" id="SSF48008">
    <property type="entry name" value="GntR ligand-binding domain-like"/>
    <property type="match status" value="1"/>
</dbReference>
<evidence type="ECO:0000259" key="4">
    <source>
        <dbReference type="PROSITE" id="PS50949"/>
    </source>
</evidence>
<dbReference type="Pfam" id="PF00392">
    <property type="entry name" value="GntR"/>
    <property type="match status" value="1"/>
</dbReference>
<dbReference type="Gene3D" id="1.10.10.10">
    <property type="entry name" value="Winged helix-like DNA-binding domain superfamily/Winged helix DNA-binding domain"/>
    <property type="match status" value="1"/>
</dbReference>
<feature type="domain" description="HTH gntR-type" evidence="4">
    <location>
        <begin position="5"/>
        <end position="72"/>
    </location>
</feature>
<dbReference type="Gene3D" id="1.20.120.530">
    <property type="entry name" value="GntR ligand-binding domain-like"/>
    <property type="match status" value="1"/>
</dbReference>
<evidence type="ECO:0000256" key="2">
    <source>
        <dbReference type="ARBA" id="ARBA00023125"/>
    </source>
</evidence>
<name>A0A926ECU2_9FIRM</name>
<organism evidence="5 6">
    <name type="scientific">Zongyangia hominis</name>
    <dbReference type="NCBI Taxonomy" id="2763677"/>
    <lineage>
        <taxon>Bacteria</taxon>
        <taxon>Bacillati</taxon>
        <taxon>Bacillota</taxon>
        <taxon>Clostridia</taxon>
        <taxon>Eubacteriales</taxon>
        <taxon>Oscillospiraceae</taxon>
        <taxon>Zongyangia</taxon>
    </lineage>
</organism>
<gene>
    <name evidence="5" type="ORF">H8709_07730</name>
</gene>
<dbReference type="AlphaFoldDB" id="A0A926ECU2"/>
<dbReference type="GO" id="GO:0003677">
    <property type="term" value="F:DNA binding"/>
    <property type="evidence" value="ECO:0007669"/>
    <property type="project" value="UniProtKB-KW"/>
</dbReference>
<dbReference type="InterPro" id="IPR000524">
    <property type="entry name" value="Tscrpt_reg_HTH_GntR"/>
</dbReference>